<feature type="region of interest" description="Disordered" evidence="1">
    <location>
        <begin position="1822"/>
        <end position="1842"/>
    </location>
</feature>
<accession>A0A640KTR1</accession>
<dbReference type="GO" id="GO:0034236">
    <property type="term" value="F:protein kinase A catalytic subunit binding"/>
    <property type="evidence" value="ECO:0007669"/>
    <property type="project" value="TreeGrafter"/>
</dbReference>
<dbReference type="SUPFAM" id="SSF51206">
    <property type="entry name" value="cAMP-binding domain-like"/>
    <property type="match status" value="2"/>
</dbReference>
<feature type="region of interest" description="Disordered" evidence="1">
    <location>
        <begin position="1"/>
        <end position="54"/>
    </location>
</feature>
<dbReference type="FunFam" id="2.60.120.10:FF:000594">
    <property type="entry name" value="Uncharacterized protein"/>
    <property type="match status" value="1"/>
</dbReference>
<dbReference type="PANTHER" id="PTHR11635">
    <property type="entry name" value="CAMP-DEPENDENT PROTEIN KINASE REGULATORY CHAIN"/>
    <property type="match status" value="1"/>
</dbReference>
<evidence type="ECO:0000313" key="3">
    <source>
        <dbReference type="EMBL" id="GET93150.1"/>
    </source>
</evidence>
<dbReference type="OrthoDB" id="417078at2759"/>
<dbReference type="InterPro" id="IPR000008">
    <property type="entry name" value="C2_dom"/>
</dbReference>
<dbReference type="InterPro" id="IPR000595">
    <property type="entry name" value="cNMP-bd_dom"/>
</dbReference>
<dbReference type="InterPro" id="IPR014710">
    <property type="entry name" value="RmlC-like_jellyroll"/>
</dbReference>
<protein>
    <recommendedName>
        <fullName evidence="2">Cyclic nucleotide-binding domain-containing protein</fullName>
    </recommendedName>
</protein>
<feature type="compositionally biased region" description="Polar residues" evidence="1">
    <location>
        <begin position="1182"/>
        <end position="1195"/>
    </location>
</feature>
<dbReference type="CDD" id="cd00038">
    <property type="entry name" value="CAP_ED"/>
    <property type="match status" value="2"/>
</dbReference>
<feature type="compositionally biased region" description="Low complexity" evidence="1">
    <location>
        <begin position="1"/>
        <end position="14"/>
    </location>
</feature>
<feature type="region of interest" description="Disordered" evidence="1">
    <location>
        <begin position="1182"/>
        <end position="1205"/>
    </location>
</feature>
<name>A0A640KTR1_LEITA</name>
<evidence type="ECO:0000313" key="4">
    <source>
        <dbReference type="Proteomes" id="UP000419144"/>
    </source>
</evidence>
<feature type="compositionally biased region" description="Basic and acidic residues" evidence="1">
    <location>
        <begin position="532"/>
        <end position="541"/>
    </location>
</feature>
<dbReference type="GO" id="GO:0030552">
    <property type="term" value="F:cAMP binding"/>
    <property type="evidence" value="ECO:0007669"/>
    <property type="project" value="TreeGrafter"/>
</dbReference>
<dbReference type="PROSITE" id="PS50042">
    <property type="entry name" value="CNMP_BINDING_3"/>
    <property type="match status" value="1"/>
</dbReference>
<dbReference type="PANTHER" id="PTHR11635:SF152">
    <property type="entry name" value="CAMP-DEPENDENT PROTEIN KINASE TYPE I REGULATORY SUBUNIT-RELATED"/>
    <property type="match status" value="1"/>
</dbReference>
<dbReference type="SUPFAM" id="SSF49562">
    <property type="entry name" value="C2 domain (Calcium/lipid-binding domain, CaLB)"/>
    <property type="match status" value="2"/>
</dbReference>
<feature type="region of interest" description="Disordered" evidence="1">
    <location>
        <begin position="524"/>
        <end position="550"/>
    </location>
</feature>
<reference evidence="3" key="1">
    <citation type="submission" date="2019-11" db="EMBL/GenBank/DDBJ databases">
        <title>Leishmania tarentolae CDS.</title>
        <authorList>
            <person name="Goto Y."/>
            <person name="Yamagishi J."/>
        </authorList>
    </citation>
    <scope>NUCLEOTIDE SEQUENCE [LARGE SCALE GENOMIC DNA]</scope>
    <source>
        <strain evidence="3">Parrot Tar II</strain>
    </source>
</reference>
<evidence type="ECO:0000256" key="1">
    <source>
        <dbReference type="SAM" id="MobiDB-lite"/>
    </source>
</evidence>
<dbReference type="Pfam" id="PF00168">
    <property type="entry name" value="C2"/>
    <property type="match status" value="1"/>
</dbReference>
<dbReference type="InterPro" id="IPR018490">
    <property type="entry name" value="cNMP-bd_dom_sf"/>
</dbReference>
<dbReference type="VEuPathDB" id="TriTrypDB:LtaPh_3608500"/>
<dbReference type="GO" id="GO:0004862">
    <property type="term" value="F:cAMP-dependent protein kinase inhibitor activity"/>
    <property type="evidence" value="ECO:0007669"/>
    <property type="project" value="TreeGrafter"/>
</dbReference>
<dbReference type="InterPro" id="IPR035892">
    <property type="entry name" value="C2_domain_sf"/>
</dbReference>
<dbReference type="Pfam" id="PF00027">
    <property type="entry name" value="cNMP_binding"/>
    <property type="match status" value="1"/>
</dbReference>
<feature type="compositionally biased region" description="Polar residues" evidence="1">
    <location>
        <begin position="43"/>
        <end position="53"/>
    </location>
</feature>
<dbReference type="GO" id="GO:0005829">
    <property type="term" value="C:cytosol"/>
    <property type="evidence" value="ECO:0007669"/>
    <property type="project" value="TreeGrafter"/>
</dbReference>
<proteinExistence type="predicted"/>
<feature type="region of interest" description="Disordered" evidence="1">
    <location>
        <begin position="209"/>
        <end position="228"/>
    </location>
</feature>
<dbReference type="Proteomes" id="UP000419144">
    <property type="component" value="Unassembled WGS sequence"/>
</dbReference>
<dbReference type="CDD" id="cd00030">
    <property type="entry name" value="C2"/>
    <property type="match status" value="1"/>
</dbReference>
<feature type="region of interest" description="Disordered" evidence="1">
    <location>
        <begin position="661"/>
        <end position="718"/>
    </location>
</feature>
<dbReference type="InterPro" id="IPR050503">
    <property type="entry name" value="cAMP-dep_PK_reg_su-like"/>
</dbReference>
<evidence type="ECO:0000259" key="2">
    <source>
        <dbReference type="PROSITE" id="PS50042"/>
    </source>
</evidence>
<dbReference type="SMART" id="SM00239">
    <property type="entry name" value="C2"/>
    <property type="match status" value="3"/>
</dbReference>
<feature type="domain" description="Cyclic nucleotide-binding" evidence="2">
    <location>
        <begin position="327"/>
        <end position="442"/>
    </location>
</feature>
<keyword evidence="4" id="KW-1185">Reference proteome</keyword>
<dbReference type="GO" id="GO:0005952">
    <property type="term" value="C:cAMP-dependent protein kinase complex"/>
    <property type="evidence" value="ECO:0007669"/>
    <property type="project" value="InterPro"/>
</dbReference>
<gene>
    <name evidence="3" type="ORF">LtaPh_3608500</name>
</gene>
<feature type="compositionally biased region" description="Pro residues" evidence="1">
    <location>
        <begin position="20"/>
        <end position="34"/>
    </location>
</feature>
<dbReference type="Gene3D" id="2.60.120.10">
    <property type="entry name" value="Jelly Rolls"/>
    <property type="match status" value="2"/>
</dbReference>
<dbReference type="EMBL" id="BLBS01000057">
    <property type="protein sequence ID" value="GET93150.1"/>
    <property type="molecule type" value="Genomic_DNA"/>
</dbReference>
<sequence length="1930" mass="209383">MPTSSQAFASSRRSSNTKSGPPPRASSAAPPRPARSPHHVPAQTPSATTSRRGSTIPELIGALHDSSIGATSTNPRLRCGSVIDAAAAKRSSSAPRTPVNFSSKENQEAMKCLRRLLLPVVMRVILRSRRRSRWKDGQPPRQYTSESVVAAIMRSKSLLADCPQKMVEGLASGATLMSLTPKEILVYANESHVSCGIVVLLYGQLEERRPESGGKKPSKGSGGGGFKRPICTQPHRLHRATNVLCLMPVMCEDRATSYLATREGEEADVAIIPSRWFWKVTYSMTQVSMTTADVMGRTLREVVLPHRRDLLLADYFPTSVVLLRSWMWPMLTASDRVKLSRAMEVRVLSVGDVLFDEGDYCPYIYIVRRGALTAIVKGETLAVLEAGAAVGEESVLFHDKRSCSVVAATVCELYALHVQHLWRRFLKYPEIARRIISAAIERQMWWMEEARTRDVFGLVSILSGVPCLGHTTDAMREEIAQCASVLILPKGRTLVSASTPCTFFCVVGRGSVTLISCTKTATIAGTPSSAKSSDRKGEPRPGGRRASLVKPIGVPSPEVRRESRSAGDFFGELCLKPHLWPYDVVCDATVSLWQFDREAVLRVLERNRADAQALEVCRQGIDLYRTQRGETSIIDGFEPPATPNALTNGWRSCIGSQRSRAHSSDFATTPQGVPSSSAGSRSGRRPSLLDAAVPEGSSRGSQSGGCTPSGGRPVGVGWTSEKWTTYALQRLEDGLHTEDARGTPPAPSRELRGVDKEVEKTMSEKVLKLVAMQPETPPNPADSDISGEPCELQSIIVGQLFLIVTEKQSKFLRQVNDSNVRLITEEEDTQAVGELNDSLDDMSVIDALQNSEAPVEVTKVMELKDIGVSPLEDNELLPQRTIPLSCVHDSTGAAEYMNAHRMDDVLSVEAGGSAQTGWLMPSMSLSRSRHPTSVGGIGEASGVLGAALNPRACLNRSHFVRPSSGMPPSPRCASGRDEFMSPTAIGVMRPASSSESRVMPPVRTRPTSVDFNQFNNKLSVDRSTSLLDRYVKIEDQNYFDSFVKVLPLPRDEMWAPDEVNTDGEVGIGSMVLLLLHVRKCDYLSSEVMQRCARPIVKVTLGERVLVRTPVMKNCRTPRWPIELSSFISFVRRGIDIVFSVCDADNESRIVYQASFPTASIHENGGVEQRAISLTELSITGSPVSSEVHAESTNAESGGKLHPSGKKPRMTLTMLAVTANRYKALRQYLETKEKAIGTPPGTPESTKLFLQVMSVEGLKHRIEATVTASLYNGATSTVVLKTERVIPKTRSPAWPGETSFVVIAGEGGILSFDLLHREAVIGSTETTVDELIFSGVGLKRLPLLQAQTGRLVIGHLVVSILGAMLGDSMESRNRDWVTHLTVEGLSLARKGFSINPDPFIVLRSGTGAELIRTPLAFSAFEASWSMSEASCFLQCPRLSGSTVSYQLEVCDSDEKDVIGHATIVLSERGIGPEHLHHLSLDPPGRGVVRLRSLRLPVLELPVRDAARRATAAPAVCPPLSSQLNLSESASLLLLCMSGCTNLHGSASVELQIDAVGTLSIDTQPYLRTTVQEATTALQWPLSKACVLLRIPYQQDDYDAVAEKVGLHQCHFAVYDGVVDDVSQIGQVAVPLSELLNTALHKYPLFPRGKDVHKGALEQWSSVSTTALPRLAGERTLGNVEIFTLLGSLGQQVHGTAEKGTHTVLTSMSNAGLVAPSAQLPYYNPESVDITVVRPAFPLLTTVVLSVSNICNVLRSASEKYVHLVVRHGATVLLSVERQMGVLSHTEWSPTEVSVVVSCGTLPADASLVVELVAMDVVEGVNEEEDTITPSAASGKGESYEGRKARRRTINNESASSAKLSLGHAELPVSRLSSVEKGEVRVVTLMLRSSPLSSFFPERNGRDSTVKPSTRGLKNGHDACPTVSLCIFGNRV</sequence>
<organism evidence="3 4">
    <name type="scientific">Leishmania tarentolae</name>
    <name type="common">Sauroleishmania tarentolae</name>
    <dbReference type="NCBI Taxonomy" id="5689"/>
    <lineage>
        <taxon>Eukaryota</taxon>
        <taxon>Discoba</taxon>
        <taxon>Euglenozoa</taxon>
        <taxon>Kinetoplastea</taxon>
        <taxon>Metakinetoplastina</taxon>
        <taxon>Trypanosomatida</taxon>
        <taxon>Trypanosomatidae</taxon>
        <taxon>Leishmaniinae</taxon>
        <taxon>Leishmania</taxon>
        <taxon>lizard Leishmania</taxon>
    </lineage>
</organism>
<dbReference type="SMART" id="SM00100">
    <property type="entry name" value="cNMP"/>
    <property type="match status" value="2"/>
</dbReference>
<comment type="caution">
    <text evidence="3">The sequence shown here is derived from an EMBL/GenBank/DDBJ whole genome shotgun (WGS) entry which is preliminary data.</text>
</comment>
<dbReference type="FunFam" id="2.60.120.10:FF:000253">
    <property type="entry name" value="Cyclic nucleotide-gated potassium channel"/>
    <property type="match status" value="1"/>
</dbReference>